<protein>
    <submittedName>
        <fullName evidence="4">DUF58 domain-containing protein</fullName>
    </submittedName>
</protein>
<dbReference type="AlphaFoldDB" id="A0A7Y0LVA4"/>
<proteinExistence type="predicted"/>
<feature type="transmembrane region" description="Helical" evidence="2">
    <location>
        <begin position="76"/>
        <end position="95"/>
    </location>
</feature>
<evidence type="ECO:0000256" key="2">
    <source>
        <dbReference type="SAM" id="Phobius"/>
    </source>
</evidence>
<keyword evidence="2" id="KW-1133">Transmembrane helix</keyword>
<dbReference type="Proteomes" id="UP000562124">
    <property type="component" value="Unassembled WGS sequence"/>
</dbReference>
<feature type="region of interest" description="Disordered" evidence="1">
    <location>
        <begin position="1"/>
        <end position="45"/>
    </location>
</feature>
<keyword evidence="2" id="KW-0472">Membrane</keyword>
<keyword evidence="2" id="KW-0812">Transmembrane</keyword>
<feature type="compositionally biased region" description="Low complexity" evidence="1">
    <location>
        <begin position="1"/>
        <end position="40"/>
    </location>
</feature>
<dbReference type="EMBL" id="JABCJJ010000001">
    <property type="protein sequence ID" value="NMR18818.1"/>
    <property type="molecule type" value="Genomic_DNA"/>
</dbReference>
<organism evidence="4 5">
    <name type="scientific">Cellulomonas fimi</name>
    <dbReference type="NCBI Taxonomy" id="1708"/>
    <lineage>
        <taxon>Bacteria</taxon>
        <taxon>Bacillati</taxon>
        <taxon>Actinomycetota</taxon>
        <taxon>Actinomycetes</taxon>
        <taxon>Micrococcales</taxon>
        <taxon>Cellulomonadaceae</taxon>
        <taxon>Cellulomonas</taxon>
    </lineage>
</organism>
<dbReference type="Pfam" id="PF01882">
    <property type="entry name" value="DUF58"/>
    <property type="match status" value="1"/>
</dbReference>
<keyword evidence="5" id="KW-1185">Reference proteome</keyword>
<evidence type="ECO:0000313" key="4">
    <source>
        <dbReference type="EMBL" id="NMR18818.1"/>
    </source>
</evidence>
<evidence type="ECO:0000256" key="1">
    <source>
        <dbReference type="SAM" id="MobiDB-lite"/>
    </source>
</evidence>
<accession>A0A7Y0LVA4</accession>
<reference evidence="4 5" key="1">
    <citation type="submission" date="2020-04" db="EMBL/GenBank/DDBJ databases">
        <title>Sequencing and Assembly of C. fimi.</title>
        <authorList>
            <person name="Ramsey A.R."/>
        </authorList>
    </citation>
    <scope>NUCLEOTIDE SEQUENCE [LARGE SCALE GENOMIC DNA]</scope>
    <source>
        <strain evidence="4 5">SB</strain>
    </source>
</reference>
<dbReference type="PANTHER" id="PTHR34351">
    <property type="entry name" value="SLR1927 PROTEIN-RELATED"/>
    <property type="match status" value="1"/>
</dbReference>
<feature type="domain" description="DUF58" evidence="3">
    <location>
        <begin position="237"/>
        <end position="325"/>
    </location>
</feature>
<name>A0A7Y0LVA4_CELFI</name>
<feature type="transmembrane region" description="Helical" evidence="2">
    <location>
        <begin position="52"/>
        <end position="70"/>
    </location>
</feature>
<evidence type="ECO:0000259" key="3">
    <source>
        <dbReference type="Pfam" id="PF01882"/>
    </source>
</evidence>
<dbReference type="PANTHER" id="PTHR34351:SF1">
    <property type="entry name" value="SLR1927 PROTEIN"/>
    <property type="match status" value="1"/>
</dbReference>
<sequence length="427" mass="45184">MEHVGPGVRDVRVGAGARAGADPDGPAGRPAGRPAPGGHPVSRDGARPVSTLGWLTLALGAALGGTGWWFGWVELASAGVALLAAFGVGLVLAVGRSTYAVELDLSGDRVRVGQRAVGRIAVRNTSRRRLLPAQVELPVGRGAADFDLPSLGPGAEHEDVFAVPTSRRGVVVVGPVRSVRGDPIGLVRRRLRWTDPVDLYVHPETMPLDGAGSGVLRDLEGQATRTISDSDMSFHALRDYVAGDDRRHIHWRTSARLGELMVRQFEDTRRTHTALALSTRPGDYADADELELAISVTASIAVQALRDEREVTVLAGEGRLRTDSPVRLLDDVAALEPADAQRGSADLAGWVARQVPHASVAILVVGSTPTEAELRASTRVIPAGVRAVALVCDRRGEVGVRTDDSLTLVRVPSLADLPRALRRAVVA</sequence>
<comment type="caution">
    <text evidence="4">The sequence shown here is derived from an EMBL/GenBank/DDBJ whole genome shotgun (WGS) entry which is preliminary data.</text>
</comment>
<evidence type="ECO:0000313" key="5">
    <source>
        <dbReference type="Proteomes" id="UP000562124"/>
    </source>
</evidence>
<dbReference type="InterPro" id="IPR002881">
    <property type="entry name" value="DUF58"/>
</dbReference>
<gene>
    <name evidence="4" type="ORF">HIR71_01010</name>
</gene>